<dbReference type="EMBL" id="JAPEUV010000063">
    <property type="protein sequence ID" value="KAJ4335308.1"/>
    <property type="molecule type" value="Genomic_DNA"/>
</dbReference>
<dbReference type="InterPro" id="IPR004839">
    <property type="entry name" value="Aminotransferase_I/II_large"/>
</dbReference>
<accession>A0A9W9BYR6</accession>
<dbReference type="OrthoDB" id="7042322at2759"/>
<dbReference type="InterPro" id="IPR050478">
    <property type="entry name" value="Ethylene_sulfur-biosynth"/>
</dbReference>
<dbReference type="InterPro" id="IPR015424">
    <property type="entry name" value="PyrdxlP-dep_Trfase"/>
</dbReference>
<comment type="caution">
    <text evidence="3">The sequence shown here is derived from an EMBL/GenBank/DDBJ whole genome shotgun (WGS) entry which is preliminary data.</text>
</comment>
<protein>
    <recommendedName>
        <fullName evidence="2">Aminotransferase class I/classII large domain-containing protein</fullName>
    </recommendedName>
</protein>
<dbReference type="Gene3D" id="3.40.640.10">
    <property type="entry name" value="Type I PLP-dependent aspartate aminotransferase-like (Major domain)"/>
    <property type="match status" value="1"/>
</dbReference>
<dbReference type="Gene3D" id="3.90.1150.10">
    <property type="entry name" value="Aspartate Aminotransferase, domain 1"/>
    <property type="match status" value="1"/>
</dbReference>
<dbReference type="PANTHER" id="PTHR43795:SF39">
    <property type="entry name" value="AMINOTRANSFERASE CLASS I_CLASSII DOMAIN-CONTAINING PROTEIN"/>
    <property type="match status" value="1"/>
</dbReference>
<dbReference type="GO" id="GO:0030170">
    <property type="term" value="F:pyridoxal phosphate binding"/>
    <property type="evidence" value="ECO:0007669"/>
    <property type="project" value="InterPro"/>
</dbReference>
<dbReference type="AlphaFoldDB" id="A0A9W9BYR6"/>
<reference evidence="3" key="1">
    <citation type="submission" date="2022-10" db="EMBL/GenBank/DDBJ databases">
        <title>Tapping the CABI collections for fungal endophytes: first genome assemblies for Collariella, Neodidymelliopsis, Ascochyta clinopodiicola, Didymella pomorum, Didymosphaeria variabile, Neocosmospora piperis and Neocucurbitaria cava.</title>
        <authorList>
            <person name="Hill R."/>
        </authorList>
    </citation>
    <scope>NUCLEOTIDE SEQUENCE</scope>
    <source>
        <strain evidence="3">IMI 360193</strain>
    </source>
</reference>
<dbReference type="CDD" id="cd00609">
    <property type="entry name" value="AAT_like"/>
    <property type="match status" value="1"/>
</dbReference>
<organism evidence="3 4">
    <name type="scientific">Didymella glomerata</name>
    <dbReference type="NCBI Taxonomy" id="749621"/>
    <lineage>
        <taxon>Eukaryota</taxon>
        <taxon>Fungi</taxon>
        <taxon>Dikarya</taxon>
        <taxon>Ascomycota</taxon>
        <taxon>Pezizomycotina</taxon>
        <taxon>Dothideomycetes</taxon>
        <taxon>Pleosporomycetidae</taxon>
        <taxon>Pleosporales</taxon>
        <taxon>Pleosporineae</taxon>
        <taxon>Didymellaceae</taxon>
        <taxon>Didymella</taxon>
    </lineage>
</organism>
<dbReference type="PRINTS" id="PR00753">
    <property type="entry name" value="ACCSYNTHASE"/>
</dbReference>
<keyword evidence="4" id="KW-1185">Reference proteome</keyword>
<gene>
    <name evidence="3" type="ORF">N0V87_006232</name>
</gene>
<keyword evidence="1" id="KW-0663">Pyridoxal phosphate</keyword>
<evidence type="ECO:0000313" key="4">
    <source>
        <dbReference type="Proteomes" id="UP001140562"/>
    </source>
</evidence>
<dbReference type="Pfam" id="PF00155">
    <property type="entry name" value="Aminotran_1_2"/>
    <property type="match status" value="1"/>
</dbReference>
<proteinExistence type="predicted"/>
<dbReference type="SUPFAM" id="SSF53383">
    <property type="entry name" value="PLP-dependent transferases"/>
    <property type="match status" value="1"/>
</dbReference>
<dbReference type="Proteomes" id="UP001140562">
    <property type="component" value="Unassembled WGS sequence"/>
</dbReference>
<dbReference type="PANTHER" id="PTHR43795">
    <property type="entry name" value="BIFUNCTIONAL ASPARTATE AMINOTRANSFERASE AND GLUTAMATE/ASPARTATE-PREPHENATE AMINOTRANSFERASE-RELATED"/>
    <property type="match status" value="1"/>
</dbReference>
<name>A0A9W9BYR6_9PLEO</name>
<evidence type="ECO:0000256" key="1">
    <source>
        <dbReference type="ARBA" id="ARBA00022898"/>
    </source>
</evidence>
<evidence type="ECO:0000313" key="3">
    <source>
        <dbReference type="EMBL" id="KAJ4335308.1"/>
    </source>
</evidence>
<dbReference type="GO" id="GO:0006520">
    <property type="term" value="P:amino acid metabolic process"/>
    <property type="evidence" value="ECO:0007669"/>
    <property type="project" value="TreeGrafter"/>
</dbReference>
<dbReference type="GO" id="GO:0008483">
    <property type="term" value="F:transaminase activity"/>
    <property type="evidence" value="ECO:0007669"/>
    <property type="project" value="TreeGrafter"/>
</dbReference>
<sequence>MALSPRGQSNADQLSIPWRFAKAHTYDPVTNPHGVISFATAENCLIQKELHDFIAKVSIPPVALRYAGSTGGGPCLPAAFACHINEYFAPQKPISGDDVRVTAAATALHDVLAYSLCAEGEGILTSRPYYGRFEIDFGNKSGVKVVPIDTDHDNCFERGIVEMFEGQLRKSEEEGVRIRAVLVVNPHNPLGNCYPREALIELMRFCQRHKLHLISDEIYALSVFEKPDFPNAAPFASALSLDTTDVIDSDLVHVIYGLSKDFGVAGLKVGCLISRNEELKKATTAVQRFCALSGPSVVIATQMLENREWTRSIINLSRKRLAEAYAFITGSLREMGVRYMEGGNAGFFVWVDLTQWLPPEGMKSEGATREQMLAQKFLDHGVHLQPGEEHGRKGWFRVVFTALEKVALDEGLRRIEQTLRDVSW</sequence>
<evidence type="ECO:0000259" key="2">
    <source>
        <dbReference type="Pfam" id="PF00155"/>
    </source>
</evidence>
<dbReference type="InterPro" id="IPR015422">
    <property type="entry name" value="PyrdxlP-dep_Trfase_small"/>
</dbReference>
<dbReference type="InterPro" id="IPR015421">
    <property type="entry name" value="PyrdxlP-dep_Trfase_major"/>
</dbReference>
<feature type="domain" description="Aminotransferase class I/classII large" evidence="2">
    <location>
        <begin position="78"/>
        <end position="415"/>
    </location>
</feature>